<dbReference type="PANTHER" id="PTHR38480:SF1">
    <property type="entry name" value="SLR0254 PROTEIN"/>
    <property type="match status" value="1"/>
</dbReference>
<gene>
    <name evidence="7" type="ORF">DJ019_12230</name>
</gene>
<sequence>MTAGGVTQRLRGLKVRREPDSGWREFVTPEGVDLRLKVGAYVERFSAMALDFLILFGGMGVFSLAVLAVLWATRAAWLLEALGVVWLLVTFVGRNFYFFLFEAQPRAATPGKRIMGLRVVAADGGRLTADAVFARNAMREVEVFLPLAFFLARGEGVDAALITLGAIWSGVFVLFPLFNRDRRRLGDLAAGTLVVKAPKKVLQPDLADTERTASQGLAFTPAQLDAYGVKELHVLEDVIRAGDRRAMKEVAERIRTKIAWDGASDIPDRTFLNAYYAALRGRLESRMLFGHRRKDKFDVS</sequence>
<keyword evidence="2 5" id="KW-0812">Transmembrane</keyword>
<comment type="subcellular location">
    <subcellularLocation>
        <location evidence="1">Membrane</location>
        <topology evidence="1">Multi-pass membrane protein</topology>
    </subcellularLocation>
</comment>
<evidence type="ECO:0000313" key="8">
    <source>
        <dbReference type="Proteomes" id="UP000249524"/>
    </source>
</evidence>
<keyword evidence="4 5" id="KW-0472">Membrane</keyword>
<evidence type="ECO:0000256" key="3">
    <source>
        <dbReference type="ARBA" id="ARBA00022989"/>
    </source>
</evidence>
<evidence type="ECO:0000256" key="5">
    <source>
        <dbReference type="SAM" id="Phobius"/>
    </source>
</evidence>
<feature type="transmembrane region" description="Helical" evidence="5">
    <location>
        <begin position="159"/>
        <end position="178"/>
    </location>
</feature>
<reference evidence="7 8" key="1">
    <citation type="submission" date="2018-05" db="EMBL/GenBank/DDBJ databases">
        <authorList>
            <person name="Lanie J.A."/>
            <person name="Ng W.-L."/>
            <person name="Kazmierczak K.M."/>
            <person name="Andrzejewski T.M."/>
            <person name="Davidsen T.M."/>
            <person name="Wayne K.J."/>
            <person name="Tettelin H."/>
            <person name="Glass J.I."/>
            <person name="Rusch D."/>
            <person name="Podicherti R."/>
            <person name="Tsui H.-C.T."/>
            <person name="Winkler M.E."/>
        </authorList>
    </citation>
    <scope>NUCLEOTIDE SEQUENCE [LARGE SCALE GENOMIC DNA]</scope>
    <source>
        <strain evidence="7 8">BUT-10</strain>
    </source>
</reference>
<evidence type="ECO:0000256" key="2">
    <source>
        <dbReference type="ARBA" id="ARBA00022692"/>
    </source>
</evidence>
<dbReference type="Pfam" id="PF06271">
    <property type="entry name" value="RDD"/>
    <property type="match status" value="1"/>
</dbReference>
<name>A0A328BCS8_9CAUL</name>
<dbReference type="AlphaFoldDB" id="A0A328BCS8"/>
<evidence type="ECO:0000256" key="4">
    <source>
        <dbReference type="ARBA" id="ARBA00023136"/>
    </source>
</evidence>
<feature type="domain" description="RDD" evidence="6">
    <location>
        <begin position="42"/>
        <end position="191"/>
    </location>
</feature>
<proteinExistence type="predicted"/>
<evidence type="ECO:0000313" key="7">
    <source>
        <dbReference type="EMBL" id="RAK64787.1"/>
    </source>
</evidence>
<evidence type="ECO:0000259" key="6">
    <source>
        <dbReference type="Pfam" id="PF06271"/>
    </source>
</evidence>
<protein>
    <submittedName>
        <fullName evidence="7">RDD family protein</fullName>
    </submittedName>
</protein>
<dbReference type="RefSeq" id="WP_111276325.1">
    <property type="nucleotide sequence ID" value="NZ_QFYS01000005.1"/>
</dbReference>
<dbReference type="OrthoDB" id="9787732at2"/>
<organism evidence="7 8">
    <name type="scientific">Phenylobacterium kunshanense</name>
    <dbReference type="NCBI Taxonomy" id="1445034"/>
    <lineage>
        <taxon>Bacteria</taxon>
        <taxon>Pseudomonadati</taxon>
        <taxon>Pseudomonadota</taxon>
        <taxon>Alphaproteobacteria</taxon>
        <taxon>Caulobacterales</taxon>
        <taxon>Caulobacteraceae</taxon>
        <taxon>Phenylobacterium</taxon>
    </lineage>
</organism>
<feature type="transmembrane region" description="Helical" evidence="5">
    <location>
        <begin position="52"/>
        <end position="71"/>
    </location>
</feature>
<dbReference type="PANTHER" id="PTHR38480">
    <property type="entry name" value="SLR0254 PROTEIN"/>
    <property type="match status" value="1"/>
</dbReference>
<dbReference type="InterPro" id="IPR010432">
    <property type="entry name" value="RDD"/>
</dbReference>
<dbReference type="Proteomes" id="UP000249524">
    <property type="component" value="Unassembled WGS sequence"/>
</dbReference>
<accession>A0A328BCS8</accession>
<comment type="caution">
    <text evidence="7">The sequence shown here is derived from an EMBL/GenBank/DDBJ whole genome shotgun (WGS) entry which is preliminary data.</text>
</comment>
<feature type="transmembrane region" description="Helical" evidence="5">
    <location>
        <begin position="78"/>
        <end position="100"/>
    </location>
</feature>
<evidence type="ECO:0000256" key="1">
    <source>
        <dbReference type="ARBA" id="ARBA00004141"/>
    </source>
</evidence>
<dbReference type="GO" id="GO:0016020">
    <property type="term" value="C:membrane"/>
    <property type="evidence" value="ECO:0007669"/>
    <property type="project" value="UniProtKB-SubCell"/>
</dbReference>
<keyword evidence="8" id="KW-1185">Reference proteome</keyword>
<dbReference type="EMBL" id="QFYS01000005">
    <property type="protein sequence ID" value="RAK64787.1"/>
    <property type="molecule type" value="Genomic_DNA"/>
</dbReference>
<keyword evidence="3 5" id="KW-1133">Transmembrane helix</keyword>